<dbReference type="Proteomes" id="UP000093355">
    <property type="component" value="Unassembled WGS sequence"/>
</dbReference>
<proteinExistence type="predicted"/>
<dbReference type="PIRSF" id="PIRSF020680">
    <property type="entry name" value="PhnH"/>
    <property type="match status" value="1"/>
</dbReference>
<dbReference type="OrthoDB" id="4238947at2"/>
<dbReference type="Gene3D" id="3.40.50.11310">
    <property type="entry name" value="Bacterial phosphonate metabolism protein PhnH"/>
    <property type="match status" value="1"/>
</dbReference>
<accession>A0A1B9N8D4</accession>
<evidence type="ECO:0000313" key="1">
    <source>
        <dbReference type="EMBL" id="OCG72848.1"/>
    </source>
</evidence>
<dbReference type="SUPFAM" id="SSF159709">
    <property type="entry name" value="PhnH-like"/>
    <property type="match status" value="1"/>
</dbReference>
<gene>
    <name evidence="1" type="ORF">A7J15_10110</name>
</gene>
<comment type="caution">
    <text evidence="1">The sequence shown here is derived from an EMBL/GenBank/DDBJ whole genome shotgun (WGS) entry which is preliminary data.</text>
</comment>
<sequence length="198" mass="20275">MTIAALQTPGFADPVGDAQRVFRAALEALARPTLPQPVDARVAPPAPLALVVGALVLTLCDEQTPVWLGSALRAPDVAAWIRFHTGARIVDDAGDAAFCLASPGEVPPLASLRQGTDEEPHLSATVIVDATGAAPAGELIATGPGVNGSAAWDGAGLPCALEDWSANAARFPRGVDLLLAGEREVRGLPRTTRLRGAA</sequence>
<name>A0A1B9N8D4_9MICO</name>
<organism evidence="1 2">
    <name type="scientific">Microbacterium sediminis</name>
    <dbReference type="NCBI Taxonomy" id="904291"/>
    <lineage>
        <taxon>Bacteria</taxon>
        <taxon>Bacillati</taxon>
        <taxon>Actinomycetota</taxon>
        <taxon>Actinomycetes</taxon>
        <taxon>Micrococcales</taxon>
        <taxon>Microbacteriaceae</taxon>
        <taxon>Microbacterium</taxon>
    </lineage>
</organism>
<protein>
    <submittedName>
        <fullName evidence="1">Phosphonate C-P lyase system protein PhnH</fullName>
    </submittedName>
</protein>
<dbReference type="GO" id="GO:0016829">
    <property type="term" value="F:lyase activity"/>
    <property type="evidence" value="ECO:0007669"/>
    <property type="project" value="UniProtKB-KW"/>
</dbReference>
<dbReference type="EMBL" id="LXMD01000028">
    <property type="protein sequence ID" value="OCG72848.1"/>
    <property type="molecule type" value="Genomic_DNA"/>
</dbReference>
<dbReference type="InterPro" id="IPR038058">
    <property type="entry name" value="PhnH-like_sp"/>
</dbReference>
<dbReference type="InterPro" id="IPR008772">
    <property type="entry name" value="Phosphonate_metab_PhnH"/>
</dbReference>
<dbReference type="Pfam" id="PF05845">
    <property type="entry name" value="PhnH"/>
    <property type="match status" value="1"/>
</dbReference>
<dbReference type="AlphaFoldDB" id="A0A1B9N8D4"/>
<reference evidence="1 2" key="1">
    <citation type="submission" date="2016-05" db="EMBL/GenBank/DDBJ databases">
        <authorList>
            <person name="Lavstsen T."/>
            <person name="Jespersen J.S."/>
        </authorList>
    </citation>
    <scope>NUCLEOTIDE SEQUENCE [LARGE SCALE GENOMIC DNA]</scope>
    <source>
        <strain evidence="1 2">YLB-01</strain>
    </source>
</reference>
<keyword evidence="2" id="KW-1185">Reference proteome</keyword>
<dbReference type="NCBIfam" id="TIGR03292">
    <property type="entry name" value="PhnH_redo"/>
    <property type="match status" value="1"/>
</dbReference>
<evidence type="ECO:0000313" key="2">
    <source>
        <dbReference type="Proteomes" id="UP000093355"/>
    </source>
</evidence>
<dbReference type="RefSeq" id="WP_067027550.1">
    <property type="nucleotide sequence ID" value="NZ_CP038256.1"/>
</dbReference>
<keyword evidence="1" id="KW-0456">Lyase</keyword>
<dbReference type="GO" id="GO:0019634">
    <property type="term" value="P:organic phosphonate metabolic process"/>
    <property type="evidence" value="ECO:0007669"/>
    <property type="project" value="InterPro"/>
</dbReference>
<dbReference type="STRING" id="904291.A7J15_10110"/>